<dbReference type="STRING" id="1271860.SAMN05216174_101151"/>
<dbReference type="EMBL" id="FMZZ01000001">
    <property type="protein sequence ID" value="SDC11427.1"/>
    <property type="molecule type" value="Genomic_DNA"/>
</dbReference>
<proteinExistence type="predicted"/>
<evidence type="ECO:0000256" key="1">
    <source>
        <dbReference type="ARBA" id="ARBA00022898"/>
    </source>
</evidence>
<dbReference type="Gene3D" id="3.40.640.10">
    <property type="entry name" value="Type I PLP-dependent aspartate aminotransferase-like (Major domain)"/>
    <property type="match status" value="1"/>
</dbReference>
<dbReference type="InterPro" id="IPR015421">
    <property type="entry name" value="PyrdxlP-dep_Trfase_major"/>
</dbReference>
<dbReference type="RefSeq" id="WP_175482594.1">
    <property type="nucleotide sequence ID" value="NZ_FMZZ01000001.1"/>
</dbReference>
<organism evidence="3 4">
    <name type="scientific">Actinokineospora iranica</name>
    <dbReference type="NCBI Taxonomy" id="1271860"/>
    <lineage>
        <taxon>Bacteria</taxon>
        <taxon>Bacillati</taxon>
        <taxon>Actinomycetota</taxon>
        <taxon>Actinomycetes</taxon>
        <taxon>Pseudonocardiales</taxon>
        <taxon>Pseudonocardiaceae</taxon>
        <taxon>Actinokineospora</taxon>
    </lineage>
</organism>
<dbReference type="SUPFAM" id="SSF53383">
    <property type="entry name" value="PLP-dependent transferases"/>
    <property type="match status" value="1"/>
</dbReference>
<evidence type="ECO:0000313" key="4">
    <source>
        <dbReference type="Proteomes" id="UP000199501"/>
    </source>
</evidence>
<dbReference type="Pfam" id="PF00266">
    <property type="entry name" value="Aminotran_5"/>
    <property type="match status" value="1"/>
</dbReference>
<sequence length="378" mass="40090">MTFHDSRFALDPDVLHMTPGAFGVAPTAVLAARAEYRRRAEANPTRFHRVESPELVERARLAAAAFLGGGSVGDGVALVRNATEGVATVLAATPLAQGDEILLSEHGYGAVRIACQAKADAAGATVRSVDFPVGAEPDAIVRAFADGLRPTTRLVVVDGISSDTALSLPVTGIADVCRAHGAPVLVDGAHVPGQVPVRPDQLGVDFWVGNFHKWAYACRSTAGLWAAPAWRDRLRPLVPSWTYPEGFPHWFGEAGTNDQTAWMALPDAIAFWHEAGGWAAVDRSAALLDKGVRVVAEAIGADGQASAHHAPLMRLVALPAGLVADAADARRYYLELSARGAETSIVWRDGRAYIRLGAAIYQREDDYQALAALLADGR</sequence>
<dbReference type="InterPro" id="IPR000192">
    <property type="entry name" value="Aminotrans_V_dom"/>
</dbReference>
<dbReference type="InterPro" id="IPR015422">
    <property type="entry name" value="PyrdxlP-dep_Trfase_small"/>
</dbReference>
<protein>
    <submittedName>
        <fullName evidence="3">Isopenicillin-N epimerase</fullName>
    </submittedName>
</protein>
<dbReference type="InterPro" id="IPR015424">
    <property type="entry name" value="PyrdxlP-dep_Trfase"/>
</dbReference>
<accession>A0A1G6IY62</accession>
<name>A0A1G6IY62_9PSEU</name>
<keyword evidence="4" id="KW-1185">Reference proteome</keyword>
<dbReference type="Proteomes" id="UP000199501">
    <property type="component" value="Unassembled WGS sequence"/>
</dbReference>
<gene>
    <name evidence="3" type="ORF">SAMN05216174_101151</name>
</gene>
<dbReference type="PANTHER" id="PTHR43092:SF2">
    <property type="entry name" value="HERCYNYLCYSTEINE SULFOXIDE LYASE"/>
    <property type="match status" value="1"/>
</dbReference>
<evidence type="ECO:0000313" key="3">
    <source>
        <dbReference type="EMBL" id="SDC11427.1"/>
    </source>
</evidence>
<dbReference type="Gene3D" id="3.90.1150.10">
    <property type="entry name" value="Aspartate Aminotransferase, domain 1"/>
    <property type="match status" value="1"/>
</dbReference>
<dbReference type="AlphaFoldDB" id="A0A1G6IY62"/>
<feature type="domain" description="Aminotransferase class V" evidence="2">
    <location>
        <begin position="25"/>
        <end position="289"/>
    </location>
</feature>
<dbReference type="PANTHER" id="PTHR43092">
    <property type="entry name" value="L-CYSTEINE DESULFHYDRASE"/>
    <property type="match status" value="1"/>
</dbReference>
<evidence type="ECO:0000259" key="2">
    <source>
        <dbReference type="Pfam" id="PF00266"/>
    </source>
</evidence>
<reference evidence="4" key="1">
    <citation type="submission" date="2016-10" db="EMBL/GenBank/DDBJ databases">
        <authorList>
            <person name="Varghese N."/>
            <person name="Submissions S."/>
        </authorList>
    </citation>
    <scope>NUCLEOTIDE SEQUENCE [LARGE SCALE GENOMIC DNA]</scope>
    <source>
        <strain evidence="4">IBRC-M 10403</strain>
    </source>
</reference>
<keyword evidence="1" id="KW-0663">Pyridoxal phosphate</keyword>